<evidence type="ECO:0000256" key="6">
    <source>
        <dbReference type="SAM" id="MobiDB-lite"/>
    </source>
</evidence>
<evidence type="ECO:0000313" key="9">
    <source>
        <dbReference type="EMBL" id="TWU04899.1"/>
    </source>
</evidence>
<dbReference type="EMBL" id="SJPN01000003">
    <property type="protein sequence ID" value="TWU04899.1"/>
    <property type="molecule type" value="Genomic_DNA"/>
</dbReference>
<proteinExistence type="predicted"/>
<dbReference type="GO" id="GO:0005524">
    <property type="term" value="F:ATP binding"/>
    <property type="evidence" value="ECO:0007669"/>
    <property type="project" value="UniProtKB-UniRule"/>
</dbReference>
<dbReference type="CDD" id="cd14014">
    <property type="entry name" value="STKc_PknB_like"/>
    <property type="match status" value="1"/>
</dbReference>
<evidence type="ECO:0000256" key="5">
    <source>
        <dbReference type="PROSITE-ProRule" id="PRU10141"/>
    </source>
</evidence>
<feature type="compositionally biased region" description="Basic and acidic residues" evidence="6">
    <location>
        <begin position="112"/>
        <end position="130"/>
    </location>
</feature>
<protein>
    <submittedName>
        <fullName evidence="9">Serine/threonine-protein kinase PknB</fullName>
        <ecNumber evidence="9">2.7.11.1</ecNumber>
    </submittedName>
</protein>
<keyword evidence="4 5" id="KW-0067">ATP-binding</keyword>
<keyword evidence="10" id="KW-1185">Reference proteome</keyword>
<feature type="transmembrane region" description="Helical" evidence="7">
    <location>
        <begin position="185"/>
        <end position="203"/>
    </location>
</feature>
<keyword evidence="7" id="KW-1133">Transmembrane helix</keyword>
<evidence type="ECO:0000256" key="3">
    <source>
        <dbReference type="ARBA" id="ARBA00022777"/>
    </source>
</evidence>
<feature type="region of interest" description="Disordered" evidence="6">
    <location>
        <begin position="90"/>
        <end position="171"/>
    </location>
</feature>
<dbReference type="AlphaFoldDB" id="A0A5C6B0B8"/>
<sequence>MDADRYARVRELFLAVEELPPSEQLDYLKSQAGDDQELIDEVRSLLSEHDAELARMEGESAKSLLPPANDPAVAANGFVLSDEVAALSDGSEATSATVNSGTKQGDSATFRSHPDSKHAAARRRANEDSKSSAAKPASGAQITQHGSQRTHASPRDFDAPSTAKKSKEKEFWQHRARRHRRFNSGWLWFAALLPTALVGWWTYHQVNESLQNAIGNELNGVANSVSISVDQFLSDKAKLTESWARQPVIRQSVMELLEIAKQPDANAKLKTAEQNDLILHQLQELSGRENVKFVVWAPAGKILASWLPDRADVGGSIAPSGAANLNRAMRGETVLFGPEILRDESNGFVPETSVPVMAEIVPVRDDDNEVVAVMLVRGFGMFADFDRLFRQAAEAGGLDVYAVSRDGTMITNSPQASVLAAQGVLAAKESEIAAQLRVSDPGVELTRGSSKGNRMAQALTYAAAGASSGQENLQLSPYRNYAGIPVVGAWRWQPRWQIGMVIERSAKSAFSTARIVRFGFLMLGALLSVTAFIAATQIAKRTALAQAATHPLNRYELLSELGSGGMGVVYKARHKQLGRDAALKVLRSDRQNRDDRLRFDREAKLAASLSNPHTVTIYDYGRSDEDEAFCVMEFLTGITLYDVVSRSGHQYFGRVLFILRQICDSLGEAHALELVHRDIKPQNVMLSFDPSVGDWAVVFDFGLAKPLTPDAGSYQTAETIWAGTPMYMAPERYREPNKIDPRSDIYSVGCIAYYLLSGRPPFIECDPESLFALVLTEQPISIATHRDESVPDDINEMVAKCMAKSVDDRFSSIDELAARLDELRQQYSWTVHEAAGWWRIHGSEV</sequence>
<comment type="caution">
    <text evidence="9">The sequence shown here is derived from an EMBL/GenBank/DDBJ whole genome shotgun (WGS) entry which is preliminary data.</text>
</comment>
<dbReference type="PANTHER" id="PTHR43289">
    <property type="entry name" value="MITOGEN-ACTIVATED PROTEIN KINASE KINASE KINASE 20-RELATED"/>
    <property type="match status" value="1"/>
</dbReference>
<dbReference type="InterPro" id="IPR011009">
    <property type="entry name" value="Kinase-like_dom_sf"/>
</dbReference>
<dbReference type="OrthoDB" id="6111975at2"/>
<organism evidence="9 10">
    <name type="scientific">Stieleria varia</name>
    <dbReference type="NCBI Taxonomy" id="2528005"/>
    <lineage>
        <taxon>Bacteria</taxon>
        <taxon>Pseudomonadati</taxon>
        <taxon>Planctomycetota</taxon>
        <taxon>Planctomycetia</taxon>
        <taxon>Pirellulales</taxon>
        <taxon>Pirellulaceae</taxon>
        <taxon>Stieleria</taxon>
    </lineage>
</organism>
<dbReference type="Gene3D" id="1.10.510.10">
    <property type="entry name" value="Transferase(Phosphotransferase) domain 1"/>
    <property type="match status" value="1"/>
</dbReference>
<keyword evidence="3 9" id="KW-0418">Kinase</keyword>
<dbReference type="InterPro" id="IPR017441">
    <property type="entry name" value="Protein_kinase_ATP_BS"/>
</dbReference>
<dbReference type="Pfam" id="PF00069">
    <property type="entry name" value="Pkinase"/>
    <property type="match status" value="1"/>
</dbReference>
<dbReference type="PANTHER" id="PTHR43289:SF6">
    <property type="entry name" value="SERINE_THREONINE-PROTEIN KINASE NEKL-3"/>
    <property type="match status" value="1"/>
</dbReference>
<feature type="binding site" evidence="5">
    <location>
        <position position="584"/>
    </location>
    <ligand>
        <name>ATP</name>
        <dbReference type="ChEBI" id="CHEBI:30616"/>
    </ligand>
</feature>
<dbReference type="RefSeq" id="WP_146520231.1">
    <property type="nucleotide sequence ID" value="NZ_CP151726.1"/>
</dbReference>
<keyword evidence="7" id="KW-0812">Transmembrane</keyword>
<keyword evidence="7" id="KW-0472">Membrane</keyword>
<dbReference type="Gene3D" id="3.30.200.20">
    <property type="entry name" value="Phosphorylase Kinase, domain 1"/>
    <property type="match status" value="1"/>
</dbReference>
<dbReference type="PROSITE" id="PS00107">
    <property type="entry name" value="PROTEIN_KINASE_ATP"/>
    <property type="match status" value="1"/>
</dbReference>
<feature type="compositionally biased region" description="Low complexity" evidence="6">
    <location>
        <begin position="131"/>
        <end position="140"/>
    </location>
</feature>
<dbReference type="EC" id="2.7.11.1" evidence="9"/>
<dbReference type="Proteomes" id="UP000320176">
    <property type="component" value="Unassembled WGS sequence"/>
</dbReference>
<evidence type="ECO:0000259" key="8">
    <source>
        <dbReference type="SMART" id="SM00220"/>
    </source>
</evidence>
<name>A0A5C6B0B8_9BACT</name>
<gene>
    <name evidence="9" type="primary">pknB_24</name>
    <name evidence="9" type="ORF">Pla52n_29440</name>
</gene>
<evidence type="ECO:0000256" key="7">
    <source>
        <dbReference type="SAM" id="Phobius"/>
    </source>
</evidence>
<feature type="compositionally biased region" description="Polar residues" evidence="6">
    <location>
        <begin position="141"/>
        <end position="151"/>
    </location>
</feature>
<dbReference type="GO" id="GO:0004674">
    <property type="term" value="F:protein serine/threonine kinase activity"/>
    <property type="evidence" value="ECO:0007669"/>
    <property type="project" value="UniProtKB-EC"/>
</dbReference>
<accession>A0A5C6B0B8</accession>
<keyword evidence="2 5" id="KW-0547">Nucleotide-binding</keyword>
<keyword evidence="1 9" id="KW-0808">Transferase</keyword>
<dbReference type="SUPFAM" id="SSF56112">
    <property type="entry name" value="Protein kinase-like (PK-like)"/>
    <property type="match status" value="1"/>
</dbReference>
<dbReference type="PROSITE" id="PS00108">
    <property type="entry name" value="PROTEIN_KINASE_ST"/>
    <property type="match status" value="1"/>
</dbReference>
<evidence type="ECO:0000256" key="4">
    <source>
        <dbReference type="ARBA" id="ARBA00022840"/>
    </source>
</evidence>
<evidence type="ECO:0000256" key="1">
    <source>
        <dbReference type="ARBA" id="ARBA00022679"/>
    </source>
</evidence>
<reference evidence="9 10" key="1">
    <citation type="submission" date="2019-02" db="EMBL/GenBank/DDBJ databases">
        <title>Deep-cultivation of Planctomycetes and their phenomic and genomic characterization uncovers novel biology.</title>
        <authorList>
            <person name="Wiegand S."/>
            <person name="Jogler M."/>
            <person name="Boedeker C."/>
            <person name="Pinto D."/>
            <person name="Vollmers J."/>
            <person name="Rivas-Marin E."/>
            <person name="Kohn T."/>
            <person name="Peeters S.H."/>
            <person name="Heuer A."/>
            <person name="Rast P."/>
            <person name="Oberbeckmann S."/>
            <person name="Bunk B."/>
            <person name="Jeske O."/>
            <person name="Meyerdierks A."/>
            <person name="Storesund J.E."/>
            <person name="Kallscheuer N."/>
            <person name="Luecker S."/>
            <person name="Lage O.M."/>
            <person name="Pohl T."/>
            <person name="Merkel B.J."/>
            <person name="Hornburger P."/>
            <person name="Mueller R.-W."/>
            <person name="Bruemmer F."/>
            <person name="Labrenz M."/>
            <person name="Spormann A.M."/>
            <person name="Op Den Camp H."/>
            <person name="Overmann J."/>
            <person name="Amann R."/>
            <person name="Jetten M.S.M."/>
            <person name="Mascher T."/>
            <person name="Medema M.H."/>
            <person name="Devos D.P."/>
            <person name="Kaster A.-K."/>
            <person name="Ovreas L."/>
            <person name="Rohde M."/>
            <person name="Galperin M.Y."/>
            <person name="Jogler C."/>
        </authorList>
    </citation>
    <scope>NUCLEOTIDE SEQUENCE [LARGE SCALE GENOMIC DNA]</scope>
    <source>
        <strain evidence="9 10">Pla52n</strain>
    </source>
</reference>
<dbReference type="SMART" id="SM00220">
    <property type="entry name" value="S_TKc"/>
    <property type="match status" value="1"/>
</dbReference>
<dbReference type="InterPro" id="IPR000719">
    <property type="entry name" value="Prot_kinase_dom"/>
</dbReference>
<feature type="compositionally biased region" description="Polar residues" evidence="6">
    <location>
        <begin position="91"/>
        <end position="110"/>
    </location>
</feature>
<evidence type="ECO:0000313" key="10">
    <source>
        <dbReference type="Proteomes" id="UP000320176"/>
    </source>
</evidence>
<evidence type="ECO:0000256" key="2">
    <source>
        <dbReference type="ARBA" id="ARBA00022741"/>
    </source>
</evidence>
<feature type="domain" description="Protein kinase" evidence="8">
    <location>
        <begin position="555"/>
        <end position="828"/>
    </location>
</feature>
<dbReference type="InterPro" id="IPR008271">
    <property type="entry name" value="Ser/Thr_kinase_AS"/>
</dbReference>